<dbReference type="UniPathway" id="UPA01057">
    <property type="reaction ID" value="UER00163"/>
</dbReference>
<dbReference type="AlphaFoldDB" id="A0A2V1H0R0"/>
<evidence type="ECO:0000256" key="4">
    <source>
        <dbReference type="HAMAP-Rule" id="MF_01935"/>
    </source>
</evidence>
<dbReference type="PANTHER" id="PTHR42839:SF2">
    <property type="entry name" value="ISOCHORISMATE SYNTHASE ENTC"/>
    <property type="match status" value="1"/>
</dbReference>
<dbReference type="GO" id="GO:0000287">
    <property type="term" value="F:magnesium ion binding"/>
    <property type="evidence" value="ECO:0007669"/>
    <property type="project" value="UniProtKB-UniRule"/>
</dbReference>
<dbReference type="InterPro" id="IPR034681">
    <property type="entry name" value="MenF"/>
</dbReference>
<dbReference type="EC" id="5.4.4.2" evidence="4"/>
<keyword evidence="4" id="KW-0474">Menaquinone biosynthesis</keyword>
<dbReference type="OrthoDB" id="9806579at2"/>
<dbReference type="EMBL" id="QDDL01000005">
    <property type="protein sequence ID" value="PVZ68240.1"/>
    <property type="molecule type" value="Genomic_DNA"/>
</dbReference>
<feature type="binding site" evidence="4">
    <location>
        <position position="305"/>
    </location>
    <ligand>
        <name>Mg(2+)</name>
        <dbReference type="ChEBI" id="CHEBI:18420"/>
    </ligand>
</feature>
<keyword evidence="4" id="KW-0479">Metal-binding</keyword>
<dbReference type="GO" id="GO:0009234">
    <property type="term" value="P:menaquinone biosynthetic process"/>
    <property type="evidence" value="ECO:0007669"/>
    <property type="project" value="UniProtKB-UniRule"/>
</dbReference>
<evidence type="ECO:0000256" key="2">
    <source>
        <dbReference type="ARBA" id="ARBA00005297"/>
    </source>
</evidence>
<gene>
    <name evidence="4" type="primary">menF</name>
    <name evidence="6" type="ORF">DC094_13160</name>
</gene>
<dbReference type="PANTHER" id="PTHR42839">
    <property type="entry name" value="ISOCHORISMATE SYNTHASE ENTC"/>
    <property type="match status" value="1"/>
</dbReference>
<dbReference type="NCBIfam" id="TIGR00543">
    <property type="entry name" value="isochor_syn"/>
    <property type="match status" value="1"/>
</dbReference>
<comment type="pathway">
    <text evidence="4">Quinol/quinone metabolism; 1,4-dihydroxy-2-naphthoate biosynthesis; 1,4-dihydroxy-2-naphthoate from chorismate: step 1/7.</text>
</comment>
<comment type="similarity">
    <text evidence="2 4">Belongs to the isochorismate synthase family.</text>
</comment>
<feature type="active site" description="Proton donor" evidence="4">
    <location>
        <position position="261"/>
    </location>
</feature>
<organism evidence="6 7">
    <name type="scientific">Pelagibaculum spongiae</name>
    <dbReference type="NCBI Taxonomy" id="2080658"/>
    <lineage>
        <taxon>Bacteria</taxon>
        <taxon>Pseudomonadati</taxon>
        <taxon>Pseudomonadota</taxon>
        <taxon>Gammaproteobacteria</taxon>
        <taxon>Oceanospirillales</taxon>
        <taxon>Pelagibaculum</taxon>
    </lineage>
</organism>
<dbReference type="UniPathway" id="UPA00079"/>
<comment type="pathway">
    <text evidence="4">Quinol/quinone metabolism; menaquinone biosynthesis.</text>
</comment>
<name>A0A2V1H0R0_9GAMM</name>
<evidence type="ECO:0000256" key="1">
    <source>
        <dbReference type="ARBA" id="ARBA00000799"/>
    </source>
</evidence>
<evidence type="ECO:0000313" key="6">
    <source>
        <dbReference type="EMBL" id="PVZ68240.1"/>
    </source>
</evidence>
<dbReference type="Proteomes" id="UP000244906">
    <property type="component" value="Unassembled WGS sequence"/>
</dbReference>
<proteinExistence type="inferred from homology"/>
<dbReference type="GO" id="GO:0008909">
    <property type="term" value="F:isochorismate synthase activity"/>
    <property type="evidence" value="ECO:0007669"/>
    <property type="project" value="UniProtKB-UniRule"/>
</dbReference>
<dbReference type="InterPro" id="IPR004561">
    <property type="entry name" value="IsoChor_synthase"/>
</dbReference>
<sequence length="470" mass="52711">MTQFIPGYSRACASLDQQLIDTKKRINPLDQRRLIRLETPVEPISALEWLQAQRMLPRTYWRDRDGKAIRAGIGYAVKMPVNVAEVSPLLKTASELLKNCDGDAAIMSAFSFDQQATQWGGFGCGQMVLPRIELVEKNQRHVLAINLLLEPGQVDAELNRARKSLASLQYPTGLPELPMLLGQPVHHPAYNGWQDRVKQLLQAFKRGDMQKVVLSRCSEWKAAHALSPWRLLADWGQREAESFRFGWQLNDRDAFVSCTPERLFQRRGLLLRTEALAGTAPRSEGKAEDQALAQALLNDSKNGHENRLVLEDIHNRLQPLCQQLEHSQDMSLVRLSKVQHLRHTLRGVLKKDSDADLLQTLHPTPAVGGVSRENAMAWLRKHEGYFRGWYAGAAGCIKADSSEFCVTIRSVRIKEGSLQAFAGAGIVAGSNPQAEWQEINAKTSALLSLFKQEDPCLSPVQHPMQAIDQR</sequence>
<comment type="cofactor">
    <cofactor evidence="4">
        <name>Mg(2+)</name>
        <dbReference type="ChEBI" id="CHEBI:18420"/>
    </cofactor>
</comment>
<keyword evidence="3 4" id="KW-0413">Isomerase</keyword>
<comment type="caution">
    <text evidence="6">The sequence shown here is derived from an EMBL/GenBank/DDBJ whole genome shotgun (WGS) entry which is preliminary data.</text>
</comment>
<evidence type="ECO:0000256" key="3">
    <source>
        <dbReference type="ARBA" id="ARBA00023235"/>
    </source>
</evidence>
<comment type="catalytic activity">
    <reaction evidence="1 4">
        <text>chorismate = isochorismate</text>
        <dbReference type="Rhea" id="RHEA:18985"/>
        <dbReference type="ChEBI" id="CHEBI:29748"/>
        <dbReference type="ChEBI" id="CHEBI:29780"/>
        <dbReference type="EC" id="5.4.4.2"/>
    </reaction>
</comment>
<accession>A0A2V1H0R0</accession>
<feature type="domain" description="Chorismate-utilising enzyme C-terminal" evidence="5">
    <location>
        <begin position="191"/>
        <end position="442"/>
    </location>
</feature>
<protein>
    <recommendedName>
        <fullName evidence="4">Isochorismate synthase MenF</fullName>
        <ecNumber evidence="4">5.4.4.2</ecNumber>
    </recommendedName>
    <alternativeName>
        <fullName evidence="4">Isochorismate mutase</fullName>
    </alternativeName>
</protein>
<keyword evidence="4" id="KW-0460">Magnesium</keyword>
<dbReference type="RefSeq" id="WP_116687568.1">
    <property type="nucleotide sequence ID" value="NZ_CAWNYD010000005.1"/>
</dbReference>
<evidence type="ECO:0000259" key="5">
    <source>
        <dbReference type="Pfam" id="PF00425"/>
    </source>
</evidence>
<dbReference type="InterPro" id="IPR015890">
    <property type="entry name" value="Chorismate_C"/>
</dbReference>
<dbReference type="SUPFAM" id="SSF56322">
    <property type="entry name" value="ADC synthase"/>
    <property type="match status" value="1"/>
</dbReference>
<dbReference type="HAMAP" id="MF_01935">
    <property type="entry name" value="MenF"/>
    <property type="match status" value="1"/>
</dbReference>
<comment type="function">
    <text evidence="4">Catalyzes the conversion of chorismate to isochorismate.</text>
</comment>
<dbReference type="InterPro" id="IPR005801">
    <property type="entry name" value="ADC_synthase"/>
</dbReference>
<evidence type="ECO:0000313" key="7">
    <source>
        <dbReference type="Proteomes" id="UP000244906"/>
    </source>
</evidence>
<dbReference type="Gene3D" id="3.60.120.10">
    <property type="entry name" value="Anthranilate synthase"/>
    <property type="match status" value="1"/>
</dbReference>
<reference evidence="6 7" key="1">
    <citation type="submission" date="2018-04" db="EMBL/GenBank/DDBJ databases">
        <title>Thalassorhabdus spongiae gen. nov., sp. nov., isolated from a marine sponge in South-West Iceland.</title>
        <authorList>
            <person name="Knobloch S."/>
            <person name="Daussin A."/>
            <person name="Johannsson R."/>
            <person name="Marteinsson V.T."/>
        </authorList>
    </citation>
    <scope>NUCLEOTIDE SEQUENCE [LARGE SCALE GENOMIC DNA]</scope>
    <source>
        <strain evidence="6 7">Hp12</strain>
    </source>
</reference>
<dbReference type="Pfam" id="PF00425">
    <property type="entry name" value="Chorismate_bind"/>
    <property type="match status" value="1"/>
</dbReference>
<keyword evidence="7" id="KW-1185">Reference proteome</keyword>
<feature type="active site" description="Proton acceptor" evidence="4">
    <location>
        <position position="211"/>
    </location>
</feature>
<feature type="binding site" evidence="4">
    <location>
        <position position="438"/>
    </location>
    <ligand>
        <name>Mg(2+)</name>
        <dbReference type="ChEBI" id="CHEBI:18420"/>
    </ligand>
</feature>